<sequence>MQLATYRQFFNFKRLFLAYSIPNRSYNSHILYSQHEDIDIPKVTISEFVFEKFDQYPNKISLECAISGKKYTFDDVRKKSQNVAKNFMKLLKLTKGDVIAIILPNVPEFPICMLGALQAGIVTTTINPFFTPGEIARQLNDSNAKVVITSATTYASVYVAIKLTHKIIPAIVAKTKETETLPEGAINLHEFIDVESEIDIERNIQADDLAVLPYSSGTTGLPKGVLLSHHNIVASLSQITCKAVEHWITPTAIKDNVVPAIMPMFHIYGFSTILFAQFRLLSRIVCAPKFTPELFLDILKKHKPNVLYIVPQIVSFMSDHPSMKSEFFDSILSISSGGAALGRLDEEKLLNKAQKDINIMQGEMITD</sequence>
<dbReference type="InterPro" id="IPR000873">
    <property type="entry name" value="AMP-dep_synth/lig_dom"/>
</dbReference>
<proteinExistence type="predicted"/>
<evidence type="ECO:0000256" key="2">
    <source>
        <dbReference type="ARBA" id="ARBA00023140"/>
    </source>
</evidence>
<dbReference type="GO" id="GO:0004467">
    <property type="term" value="F:long-chain fatty acid-CoA ligase activity"/>
    <property type="evidence" value="ECO:0007669"/>
    <property type="project" value="TreeGrafter"/>
</dbReference>
<dbReference type="PROSITE" id="PS00455">
    <property type="entry name" value="AMP_BINDING"/>
    <property type="match status" value="1"/>
</dbReference>
<dbReference type="Proteomes" id="UP001329430">
    <property type="component" value="Chromosome 5"/>
</dbReference>
<dbReference type="EMBL" id="JAVRBK010000005">
    <property type="protein sequence ID" value="KAK5643732.1"/>
    <property type="molecule type" value="Genomic_DNA"/>
</dbReference>
<dbReference type="GO" id="GO:0005777">
    <property type="term" value="C:peroxisome"/>
    <property type="evidence" value="ECO:0007669"/>
    <property type="project" value="UniProtKB-SubCell"/>
</dbReference>
<evidence type="ECO:0000313" key="5">
    <source>
        <dbReference type="Proteomes" id="UP001329430"/>
    </source>
</evidence>
<gene>
    <name evidence="4" type="ORF">RI129_007577</name>
</gene>
<dbReference type="AlphaFoldDB" id="A0AAN7ZIL9"/>
<dbReference type="SUPFAM" id="SSF56801">
    <property type="entry name" value="Acetyl-CoA synthetase-like"/>
    <property type="match status" value="1"/>
</dbReference>
<dbReference type="GO" id="GO:0046949">
    <property type="term" value="P:fatty-acyl-CoA biosynthetic process"/>
    <property type="evidence" value="ECO:0007669"/>
    <property type="project" value="TreeGrafter"/>
</dbReference>
<accession>A0AAN7ZIL9</accession>
<dbReference type="InterPro" id="IPR020845">
    <property type="entry name" value="AMP-binding_CS"/>
</dbReference>
<dbReference type="InterPro" id="IPR042099">
    <property type="entry name" value="ANL_N_sf"/>
</dbReference>
<dbReference type="Gene3D" id="3.40.50.12780">
    <property type="entry name" value="N-terminal domain of ligase-like"/>
    <property type="match status" value="1"/>
</dbReference>
<name>A0AAN7ZIL9_9COLE</name>
<evidence type="ECO:0000313" key="4">
    <source>
        <dbReference type="EMBL" id="KAK5643732.1"/>
    </source>
</evidence>
<reference evidence="4 5" key="1">
    <citation type="journal article" date="2024" name="Insects">
        <title>An Improved Chromosome-Level Genome Assembly of the Firefly Pyrocoelia pectoralis.</title>
        <authorList>
            <person name="Fu X."/>
            <person name="Meyer-Rochow V.B."/>
            <person name="Ballantyne L."/>
            <person name="Zhu X."/>
        </authorList>
    </citation>
    <scope>NUCLEOTIDE SEQUENCE [LARGE SCALE GENOMIC DNA]</scope>
    <source>
        <strain evidence="4">XCY_ONT2</strain>
    </source>
</reference>
<keyword evidence="2" id="KW-0576">Peroxisome</keyword>
<keyword evidence="5" id="KW-1185">Reference proteome</keyword>
<organism evidence="4 5">
    <name type="scientific">Pyrocoelia pectoralis</name>
    <dbReference type="NCBI Taxonomy" id="417401"/>
    <lineage>
        <taxon>Eukaryota</taxon>
        <taxon>Metazoa</taxon>
        <taxon>Ecdysozoa</taxon>
        <taxon>Arthropoda</taxon>
        <taxon>Hexapoda</taxon>
        <taxon>Insecta</taxon>
        <taxon>Pterygota</taxon>
        <taxon>Neoptera</taxon>
        <taxon>Endopterygota</taxon>
        <taxon>Coleoptera</taxon>
        <taxon>Polyphaga</taxon>
        <taxon>Elateriformia</taxon>
        <taxon>Elateroidea</taxon>
        <taxon>Lampyridae</taxon>
        <taxon>Lampyrinae</taxon>
        <taxon>Pyrocoelia</taxon>
    </lineage>
</organism>
<dbReference type="PANTHER" id="PTHR24096:SF422">
    <property type="entry name" value="BCDNA.GH02901"/>
    <property type="match status" value="1"/>
</dbReference>
<comment type="caution">
    <text evidence="4">The sequence shown here is derived from an EMBL/GenBank/DDBJ whole genome shotgun (WGS) entry which is preliminary data.</text>
</comment>
<protein>
    <recommendedName>
        <fullName evidence="3">AMP-dependent synthetase/ligase domain-containing protein</fullName>
    </recommendedName>
</protein>
<evidence type="ECO:0000256" key="1">
    <source>
        <dbReference type="ARBA" id="ARBA00004275"/>
    </source>
</evidence>
<dbReference type="Pfam" id="PF00501">
    <property type="entry name" value="AMP-binding"/>
    <property type="match status" value="1"/>
</dbReference>
<evidence type="ECO:0000259" key="3">
    <source>
        <dbReference type="Pfam" id="PF00501"/>
    </source>
</evidence>
<dbReference type="PANTHER" id="PTHR24096">
    <property type="entry name" value="LONG-CHAIN-FATTY-ACID--COA LIGASE"/>
    <property type="match status" value="1"/>
</dbReference>
<comment type="subcellular location">
    <subcellularLocation>
        <location evidence="1">Peroxisome</location>
    </subcellularLocation>
</comment>
<feature type="domain" description="AMP-dependent synthetase/ligase" evidence="3">
    <location>
        <begin position="51"/>
        <end position="353"/>
    </location>
</feature>